<dbReference type="PANTHER" id="PTHR22935">
    <property type="entry name" value="PENICILLIN-BINDING PROTEIN"/>
    <property type="match status" value="1"/>
</dbReference>
<dbReference type="EMBL" id="FMJY01000007">
    <property type="protein sequence ID" value="SCO88950.1"/>
    <property type="molecule type" value="Genomic_DNA"/>
</dbReference>
<reference evidence="6" key="1">
    <citation type="submission" date="2016-09" db="EMBL/GenBank/DDBJ databases">
        <authorList>
            <person name="Guldener U."/>
        </authorList>
    </citation>
    <scope>NUCLEOTIDE SEQUENCE [LARGE SCALE GENOMIC DNA]</scope>
    <source>
        <strain evidence="6">V64-1</strain>
    </source>
</reference>
<feature type="domain" description="Beta-lactamase-like ARB-00930-like C-terminal" evidence="4">
    <location>
        <begin position="431"/>
        <end position="582"/>
    </location>
</feature>
<comment type="similarity">
    <text evidence="1">Belongs to the beta-lactamase family.</text>
</comment>
<sequence>MLSKTFLSFLITSFGGLHTAVVAASRQCPPLGPVLPAPRRPAQHAAVKSAIEGITASLKTETGFNYSAISIGVQSIFEDAPLLDFHHSPPHPDPNRGTNKVNASTVYRIGSISKVFTVLAALQLAEDGLLNMNDAITRWIPELSGYPDSGNELDEVNWEEVTVESVAAHLSGIGADIATDLAAFDGDWEALGLPSISAHIKALVCSGMSNLRACTAQDLLNAYQSRRPPVYPPFQSPVYSNSGTSLLGLVVEAASNRTFEEFIRAKILSPLGMHHTTIATKPEDVDSMFIPVGSTDWNRDLGVFGPSGGMNSNTADLLSFMIGILKNRLLSPSSTRHWLKPASFTSGWSGAVGAPWEIYRLDNLTSDSRIFDLYTKGGTLTSYHSEMALMPDLGFAISVLSAGPEVMGLLPQLLTIKIAESLISAMDLASRDEARKRFVGTYVHKESNSRLTLEINDGPGLVLSDWFIRGFEVLPNLDRYSPMRINSTMQSKLKSVRMYPTGLETKYRSSWRATFPTFTDQDAEVAERSISVRDATCVSWFMADRITYNYLSMDHFEFRFGEDEETALSIKSKAFDVEMVRVFNKTQGH</sequence>
<evidence type="ECO:0000259" key="4">
    <source>
        <dbReference type="Pfam" id="PF26335"/>
    </source>
</evidence>
<dbReference type="VEuPathDB" id="FungiDB:FOZG_15701"/>
<dbReference type="InterPro" id="IPR012338">
    <property type="entry name" value="Beta-lactam/transpept-like"/>
</dbReference>
<dbReference type="VEuPathDB" id="FungiDB:FOXG_13106"/>
<feature type="chain" id="PRO_5013635416" evidence="2">
    <location>
        <begin position="20"/>
        <end position="589"/>
    </location>
</feature>
<organism evidence="5 6">
    <name type="scientific">Fusarium oxysporum</name>
    <name type="common">Fusarium vascular wilt</name>
    <dbReference type="NCBI Taxonomy" id="5507"/>
    <lineage>
        <taxon>Eukaryota</taxon>
        <taxon>Fungi</taxon>
        <taxon>Dikarya</taxon>
        <taxon>Ascomycota</taxon>
        <taxon>Pezizomycotina</taxon>
        <taxon>Sordariomycetes</taxon>
        <taxon>Hypocreomycetidae</taxon>
        <taxon>Hypocreales</taxon>
        <taxon>Nectriaceae</taxon>
        <taxon>Fusarium</taxon>
        <taxon>Fusarium oxysporum species complex</taxon>
    </lineage>
</organism>
<dbReference type="InterPro" id="IPR051478">
    <property type="entry name" value="Beta-lactamase-like_AB/R"/>
</dbReference>
<dbReference type="VEuPathDB" id="FungiDB:FOIG_10519"/>
<dbReference type="Proteomes" id="UP000219369">
    <property type="component" value="Unassembled WGS sequence"/>
</dbReference>
<gene>
    <name evidence="5" type="ORF">FRV6_13078</name>
</gene>
<proteinExistence type="inferred from homology"/>
<dbReference type="PANTHER" id="PTHR22935:SF95">
    <property type="entry name" value="BETA-LACTAMASE-LIKE 1-RELATED"/>
    <property type="match status" value="1"/>
</dbReference>
<feature type="signal peptide" evidence="2">
    <location>
        <begin position="1"/>
        <end position="19"/>
    </location>
</feature>
<evidence type="ECO:0000313" key="6">
    <source>
        <dbReference type="Proteomes" id="UP000219369"/>
    </source>
</evidence>
<dbReference type="Gene3D" id="3.40.710.10">
    <property type="entry name" value="DD-peptidase/beta-lactamase superfamily"/>
    <property type="match status" value="1"/>
</dbReference>
<dbReference type="VEuPathDB" id="FungiDB:FOC4_g10005850"/>
<dbReference type="VEuPathDB" id="FungiDB:HZS61_010651"/>
<feature type="domain" description="Beta-lactamase-related" evidence="3">
    <location>
        <begin position="97"/>
        <end position="404"/>
    </location>
</feature>
<protein>
    <submittedName>
        <fullName evidence="5">Uncharacterized protein</fullName>
    </submittedName>
</protein>
<dbReference type="InterPro" id="IPR058664">
    <property type="entry name" value="ARB_00930-like_C"/>
</dbReference>
<dbReference type="VEuPathDB" id="FungiDB:FOMG_09828"/>
<dbReference type="Pfam" id="PF26335">
    <property type="entry name" value="ARB_00930_C"/>
    <property type="match status" value="1"/>
</dbReference>
<dbReference type="AlphaFoldDB" id="A0A2H3TVZ6"/>
<name>A0A2H3TVZ6_FUSOX</name>
<dbReference type="SUPFAM" id="SSF56601">
    <property type="entry name" value="beta-lactamase/transpeptidase-like"/>
    <property type="match status" value="1"/>
</dbReference>
<dbReference type="OrthoDB" id="10250282at2759"/>
<accession>A0A2H3TVZ6</accession>
<evidence type="ECO:0000256" key="1">
    <source>
        <dbReference type="ARBA" id="ARBA00038473"/>
    </source>
</evidence>
<keyword evidence="2" id="KW-0732">Signal</keyword>
<evidence type="ECO:0000259" key="3">
    <source>
        <dbReference type="Pfam" id="PF00144"/>
    </source>
</evidence>
<dbReference type="InterPro" id="IPR001466">
    <property type="entry name" value="Beta-lactam-related"/>
</dbReference>
<dbReference type="Pfam" id="PF00144">
    <property type="entry name" value="Beta-lactamase"/>
    <property type="match status" value="1"/>
</dbReference>
<evidence type="ECO:0000313" key="5">
    <source>
        <dbReference type="EMBL" id="SCO88950.1"/>
    </source>
</evidence>
<dbReference type="VEuPathDB" id="FungiDB:FOC1_g10006518"/>
<evidence type="ECO:0000256" key="2">
    <source>
        <dbReference type="SAM" id="SignalP"/>
    </source>
</evidence>